<evidence type="ECO:0000256" key="4">
    <source>
        <dbReference type="SAM" id="Phobius"/>
    </source>
</evidence>
<dbReference type="AlphaFoldDB" id="A0A8S1PLB9"/>
<keyword evidence="2" id="KW-0677">Repeat</keyword>
<dbReference type="Pfam" id="PF13948">
    <property type="entry name" value="DUF4215"/>
    <property type="match status" value="2"/>
</dbReference>
<evidence type="ECO:0000256" key="2">
    <source>
        <dbReference type="ARBA" id="ARBA00022737"/>
    </source>
</evidence>
<proteinExistence type="predicted"/>
<evidence type="ECO:0000256" key="3">
    <source>
        <dbReference type="ARBA" id="ARBA00023157"/>
    </source>
</evidence>
<dbReference type="OrthoDB" id="286906at2759"/>
<evidence type="ECO:0000259" key="5">
    <source>
        <dbReference type="PROSITE" id="PS51379"/>
    </source>
</evidence>
<dbReference type="InterPro" id="IPR000742">
    <property type="entry name" value="EGF"/>
</dbReference>
<keyword evidence="1" id="KW-0732">Signal</keyword>
<keyword evidence="4" id="KW-0812">Transmembrane</keyword>
<comment type="caution">
    <text evidence="6">The sequence shown here is derived from an EMBL/GenBank/DDBJ whole genome shotgun (WGS) entry which is preliminary data.</text>
</comment>
<dbReference type="NCBIfam" id="TIGR02232">
    <property type="entry name" value="myxo_disulf_rpt"/>
    <property type="match status" value="2"/>
</dbReference>
<dbReference type="EMBL" id="CAJJDN010000080">
    <property type="protein sequence ID" value="CAD8103726.1"/>
    <property type="molecule type" value="Genomic_DNA"/>
</dbReference>
<dbReference type="SMART" id="SM00261">
    <property type="entry name" value="FU"/>
    <property type="match status" value="3"/>
</dbReference>
<dbReference type="PANTHER" id="PTHR15332">
    <property type="entry name" value="PROPROTEIN CONVERTASE SUBTILISIN_KEXIN TYPE 5-LIKE"/>
    <property type="match status" value="1"/>
</dbReference>
<keyword evidence="4" id="KW-1133">Transmembrane helix</keyword>
<organism evidence="6 7">
    <name type="scientific">Paramecium sonneborni</name>
    <dbReference type="NCBI Taxonomy" id="65129"/>
    <lineage>
        <taxon>Eukaryota</taxon>
        <taxon>Sar</taxon>
        <taxon>Alveolata</taxon>
        <taxon>Ciliophora</taxon>
        <taxon>Intramacronucleata</taxon>
        <taxon>Oligohymenophorea</taxon>
        <taxon>Peniculida</taxon>
        <taxon>Parameciidae</taxon>
        <taxon>Paramecium</taxon>
    </lineage>
</organism>
<name>A0A8S1PLB9_9CILI</name>
<gene>
    <name evidence="6" type="ORF">PSON_ATCC_30995.1.T0800240</name>
</gene>
<dbReference type="SMART" id="SM00181">
    <property type="entry name" value="EGF"/>
    <property type="match status" value="5"/>
</dbReference>
<accession>A0A8S1PLB9</accession>
<keyword evidence="4" id="KW-0472">Membrane</keyword>
<feature type="domain" description="4Fe-4S ferredoxin-type" evidence="5">
    <location>
        <begin position="101"/>
        <end position="132"/>
    </location>
</feature>
<sequence>MSLQCIENCDICSNQTNCQVCQEGYCINQLTQCQVCIPSCQMSSNSLNCDLCLIGYYVLDQKCEQCNHNCLTCNELSDQCITCRSNYEINSNNQFICQNGYNEEQNHCYRCEYPCKTCLRMCPVSNLQIDSNFQCNCSPGYFWNQKSCSECYQSCLSCINDQYHCLSCEQRLNRILNNNKCVCTQNYFESEDEVCISCQDQLDKSQEKCRYQDCQDQIWTYGEECDDGNDVNRDGCSNCKIDHNFSCFNKILKQSICFQCSTNCIQCLLNPQTKKSQCIKCQVGYFLDKNDCVQCSINCVKCIDQAYNCISCKFSQEKNQKCQVCESGYYADEINRTCLNKCGDQIKTKEEECDDGNLVKGDGCDDQCMLEENYIFLNGVSIVSNYPKPLLHSINTSQVIQSYTTHIVITEGFQIKDYLSVHIQSNNSVKQIYQNFQLIQDISQINKFNQSEFNLMINITFTRSSQDEILLIKFLNNSVIFSNEGYSQIETEVFCLFPKVTFIDDVTITQVQLTTEMIFGGVEVFFNLLDTLQMLSYLKYINVQLPYNLQTYFELFGFAQFNFIQKFFNLSEFIDEILNAKQLKKIPRKIANDITSLFIINSATITTVWISLFCINAVAKMIPKFYIHLNLNFILNLRFKILGFSKLEYT</sequence>
<dbReference type="PROSITE" id="PS51379">
    <property type="entry name" value="4FE4S_FER_2"/>
    <property type="match status" value="1"/>
</dbReference>
<feature type="transmembrane region" description="Helical" evidence="4">
    <location>
        <begin position="597"/>
        <end position="619"/>
    </location>
</feature>
<evidence type="ECO:0000256" key="1">
    <source>
        <dbReference type="ARBA" id="ARBA00022729"/>
    </source>
</evidence>
<dbReference type="Proteomes" id="UP000692954">
    <property type="component" value="Unassembled WGS sequence"/>
</dbReference>
<dbReference type="InterPro" id="IPR017896">
    <property type="entry name" value="4Fe4S_Fe-S-bd"/>
</dbReference>
<evidence type="ECO:0000313" key="7">
    <source>
        <dbReference type="Proteomes" id="UP000692954"/>
    </source>
</evidence>
<keyword evidence="3" id="KW-1015">Disulfide bond</keyword>
<dbReference type="InterPro" id="IPR006212">
    <property type="entry name" value="Furin_repeat"/>
</dbReference>
<dbReference type="InterPro" id="IPR011936">
    <property type="entry name" value="Myxo_disulph_rpt"/>
</dbReference>
<evidence type="ECO:0000313" key="6">
    <source>
        <dbReference type="EMBL" id="CAD8103726.1"/>
    </source>
</evidence>
<dbReference type="PANTHER" id="PTHR15332:SF175">
    <property type="entry name" value="PROPROTEIN CONVERTASE SUBTILISIN_KEXIN TYPE 5-LIKE"/>
    <property type="match status" value="1"/>
</dbReference>
<keyword evidence="7" id="KW-1185">Reference proteome</keyword>
<protein>
    <recommendedName>
        <fullName evidence="5">4Fe-4S ferredoxin-type domain-containing protein</fullName>
    </recommendedName>
</protein>
<reference evidence="6" key="1">
    <citation type="submission" date="2021-01" db="EMBL/GenBank/DDBJ databases">
        <authorList>
            <consortium name="Genoscope - CEA"/>
            <person name="William W."/>
        </authorList>
    </citation>
    <scope>NUCLEOTIDE SEQUENCE</scope>
</reference>